<protein>
    <submittedName>
        <fullName evidence="1">Uncharacterized protein</fullName>
    </submittedName>
</protein>
<accession>K1JH51</accession>
<proteinExistence type="predicted"/>
<comment type="caution">
    <text evidence="1">The sequence shown here is derived from an EMBL/GenBank/DDBJ whole genome shotgun (WGS) entry which is preliminary data.</text>
</comment>
<dbReference type="HOGENOM" id="CLU_065573_1_1_6"/>
<evidence type="ECO:0000313" key="1">
    <source>
        <dbReference type="EMBL" id="EKB29531.1"/>
    </source>
</evidence>
<dbReference type="EMBL" id="AGWR01000006">
    <property type="protein sequence ID" value="EKB29531.1"/>
    <property type="molecule type" value="Genomic_DNA"/>
</dbReference>
<keyword evidence="2" id="KW-1185">Reference proteome</keyword>
<evidence type="ECO:0000313" key="2">
    <source>
        <dbReference type="Proteomes" id="UP000005149"/>
    </source>
</evidence>
<organism evidence="1 2">
    <name type="scientific">Aeromonas dhakensis</name>
    <dbReference type="NCBI Taxonomy" id="196024"/>
    <lineage>
        <taxon>Bacteria</taxon>
        <taxon>Pseudomonadati</taxon>
        <taxon>Pseudomonadota</taxon>
        <taxon>Gammaproteobacteria</taxon>
        <taxon>Aeromonadales</taxon>
        <taxon>Aeromonadaceae</taxon>
        <taxon>Aeromonas</taxon>
    </lineage>
</organism>
<name>K1JH51_9GAMM</name>
<dbReference type="PATRIC" id="fig|1073377.4.peg.762"/>
<dbReference type="AlphaFoldDB" id="K1JH51"/>
<gene>
    <name evidence="1" type="ORF">HMPREF1171_00743</name>
</gene>
<reference evidence="1 2" key="1">
    <citation type="submission" date="2012-06" db="EMBL/GenBank/DDBJ databases">
        <title>The Genome Sequence of Aeromonas hydrophila SSU.</title>
        <authorList>
            <consortium name="The Broad Institute Genome Sequencing Platform"/>
            <person name="Earl A."/>
            <person name="Ward D."/>
            <person name="Feldgarden M."/>
            <person name="Gevers D."/>
            <person name="Chopra A."/>
            <person name="Walker B."/>
            <person name="Young S.K."/>
            <person name="Zeng Q."/>
            <person name="Gargeya S."/>
            <person name="Fitzgerald M."/>
            <person name="Haas B."/>
            <person name="Abouelleil A."/>
            <person name="Alvarado L."/>
            <person name="Arachchi H.M."/>
            <person name="Berlin A.M."/>
            <person name="Chapman S.B."/>
            <person name="Goldberg J."/>
            <person name="Griggs A."/>
            <person name="Gujja S."/>
            <person name="Hansen M."/>
            <person name="Howarth C."/>
            <person name="Imamovic A."/>
            <person name="Larimer J."/>
            <person name="McCowan C."/>
            <person name="Montmayeur A."/>
            <person name="Murphy C."/>
            <person name="Neiman D."/>
            <person name="Pearson M."/>
            <person name="Priest M."/>
            <person name="Roberts A."/>
            <person name="Saif S."/>
            <person name="Shea T."/>
            <person name="Sisk P."/>
            <person name="Sykes S."/>
            <person name="Wortman J."/>
            <person name="Nusbaum C."/>
            <person name="Birren B."/>
        </authorList>
    </citation>
    <scope>NUCLEOTIDE SEQUENCE [LARGE SCALE GENOMIC DNA]</scope>
    <source>
        <strain evidence="1 2">SSU</strain>
    </source>
</reference>
<dbReference type="Proteomes" id="UP000005149">
    <property type="component" value="Unassembled WGS sequence"/>
</dbReference>
<dbReference type="RefSeq" id="WP_005299539.1">
    <property type="nucleotide sequence ID" value="NZ_JH815591.1"/>
</dbReference>
<sequence length="332" mass="37704">MGWKGTLRSINAAAKRADRHAKRRQRELLKNQIAYEKMQELEKAAYEVDVFENYIDVIQSIHKDCGDSVDWLKISTSQEPAKPLIISDNERQAIARLNSFAPSFIDKLFGKVTSKRQKLEKEVSIAKVKDTQINSTNLSQWNIDVEEWKERVSLARRLLNGDISAKIDIIKELNPFSEIDHLGSGVKFTIQENGLLIVTINVHGANIIPKEQKTLLKSGRLSIKSMPVSRFNDIYQDYVCSVVLRVANEIFSILPDDKLIINAEDHLLNKSTGHLEPQSLLSVYITRDGVSRLNMEYIDPSDAMNNFIHNVNFKKTKGFEPVNEVKVPGMSV</sequence>